<keyword evidence="4" id="KW-0472">Membrane</keyword>
<proteinExistence type="inferred from homology"/>
<dbReference type="PROSITE" id="PS51257">
    <property type="entry name" value="PROKAR_LIPOPROTEIN"/>
    <property type="match status" value="1"/>
</dbReference>
<evidence type="ECO:0000313" key="9">
    <source>
        <dbReference type="EMBL" id="MBC5843972.1"/>
    </source>
</evidence>
<evidence type="ECO:0000256" key="2">
    <source>
        <dbReference type="ARBA" id="ARBA00006275"/>
    </source>
</evidence>
<feature type="signal peptide" evidence="6">
    <location>
        <begin position="1"/>
        <end position="20"/>
    </location>
</feature>
<dbReference type="Proteomes" id="UP000641454">
    <property type="component" value="Unassembled WGS sequence"/>
</dbReference>
<dbReference type="InterPro" id="IPR011990">
    <property type="entry name" value="TPR-like_helical_dom_sf"/>
</dbReference>
<dbReference type="Pfam" id="PF07980">
    <property type="entry name" value="SusD_RagB"/>
    <property type="match status" value="1"/>
</dbReference>
<sequence>MKTYNKINKLFILFSIFSLASCSDNLDVDNVNTPTQDAFYKSASDFTVGLNGCYSTLRAPIAYEWMLTEVRSDNTYLNNYGTTNPQNLQIISNDVFEAPSFDLFIEQYWATTYTSIRSINGLTDALGATYNQSTGTIDYAATAATFPLSTAERKRIAGEASFMRAYHYFNLVRTYGGVFLLDKIVTPDEALLLSRSTSADIYKFIIADLKNAKDNCTTAKYLATAGTGGAATKWAAEALLAKVYLTLGQKTDAIPLLTDVISASGHSLITAGTTPYADVFSATNELNAEILFAIRFKSGSLGYGSSLSNLFSSTTDQKITGLVYPTGTRGGYNNPTPELYTSYATNDTRRTFNIKTKTATPASSQLFWSGKHNIAVASLNDSELDCPVLRYSDVLLMYCEAVGVYNTTTFAYLTQVHNRSVPTAITAASVSTQATYEKAVANERRWEFAMENQRWFDLLRFTTTMPTVNAKAVMKSHFALMSTYYTQFNNPYTTAQLEAKVDNPKFDLSPIPNVEIVTNTKNPITQNTGY</sequence>
<dbReference type="Pfam" id="PF14322">
    <property type="entry name" value="SusD-like_3"/>
    <property type="match status" value="1"/>
</dbReference>
<keyword evidence="10" id="KW-1185">Reference proteome</keyword>
<keyword evidence="3 6" id="KW-0732">Signal</keyword>
<name>A0A923SEW0_9FLAO</name>
<evidence type="ECO:0000259" key="7">
    <source>
        <dbReference type="Pfam" id="PF07980"/>
    </source>
</evidence>
<dbReference type="AlphaFoldDB" id="A0A923SEW0"/>
<dbReference type="SUPFAM" id="SSF48452">
    <property type="entry name" value="TPR-like"/>
    <property type="match status" value="1"/>
</dbReference>
<evidence type="ECO:0000256" key="6">
    <source>
        <dbReference type="SAM" id="SignalP"/>
    </source>
</evidence>
<feature type="domain" description="SusD-like N-terminal" evidence="8">
    <location>
        <begin position="45"/>
        <end position="245"/>
    </location>
</feature>
<evidence type="ECO:0000256" key="5">
    <source>
        <dbReference type="ARBA" id="ARBA00023237"/>
    </source>
</evidence>
<dbReference type="RefSeq" id="WP_187017642.1">
    <property type="nucleotide sequence ID" value="NZ_JACRUK010000009.1"/>
</dbReference>
<gene>
    <name evidence="9" type="ORF">H8R25_05915</name>
</gene>
<comment type="caution">
    <text evidence="9">The sequence shown here is derived from an EMBL/GenBank/DDBJ whole genome shotgun (WGS) entry which is preliminary data.</text>
</comment>
<evidence type="ECO:0000313" key="10">
    <source>
        <dbReference type="Proteomes" id="UP000641454"/>
    </source>
</evidence>
<dbReference type="InterPro" id="IPR033985">
    <property type="entry name" value="SusD-like_N"/>
</dbReference>
<evidence type="ECO:0000256" key="4">
    <source>
        <dbReference type="ARBA" id="ARBA00023136"/>
    </source>
</evidence>
<evidence type="ECO:0000259" key="8">
    <source>
        <dbReference type="Pfam" id="PF14322"/>
    </source>
</evidence>
<reference evidence="9 10" key="1">
    <citation type="submission" date="2020-08" db="EMBL/GenBank/DDBJ databases">
        <title>Description of novel Flavobacterium F-392 isolate.</title>
        <authorList>
            <person name="Saticioglu I.B."/>
            <person name="Duman M."/>
            <person name="Altun S."/>
        </authorList>
    </citation>
    <scope>NUCLEOTIDE SEQUENCE [LARGE SCALE GENOMIC DNA]</scope>
    <source>
        <strain evidence="9 10">F-392</strain>
    </source>
</reference>
<feature type="chain" id="PRO_5036910051" evidence="6">
    <location>
        <begin position="21"/>
        <end position="530"/>
    </location>
</feature>
<dbReference type="Gene3D" id="1.25.40.390">
    <property type="match status" value="1"/>
</dbReference>
<feature type="domain" description="RagB/SusD" evidence="7">
    <location>
        <begin position="380"/>
        <end position="530"/>
    </location>
</feature>
<dbReference type="GO" id="GO:0009279">
    <property type="term" value="C:cell outer membrane"/>
    <property type="evidence" value="ECO:0007669"/>
    <property type="project" value="UniProtKB-SubCell"/>
</dbReference>
<comment type="subcellular location">
    <subcellularLocation>
        <location evidence="1">Cell outer membrane</location>
    </subcellularLocation>
</comment>
<accession>A0A923SEW0</accession>
<evidence type="ECO:0000256" key="1">
    <source>
        <dbReference type="ARBA" id="ARBA00004442"/>
    </source>
</evidence>
<dbReference type="InterPro" id="IPR012944">
    <property type="entry name" value="SusD_RagB_dom"/>
</dbReference>
<evidence type="ECO:0000256" key="3">
    <source>
        <dbReference type="ARBA" id="ARBA00022729"/>
    </source>
</evidence>
<keyword evidence="5" id="KW-0998">Cell outer membrane</keyword>
<protein>
    <submittedName>
        <fullName evidence="9">RagB/SusD family nutrient uptake outer membrane protein</fullName>
    </submittedName>
</protein>
<dbReference type="EMBL" id="JACRUL010000009">
    <property type="protein sequence ID" value="MBC5843972.1"/>
    <property type="molecule type" value="Genomic_DNA"/>
</dbReference>
<comment type="similarity">
    <text evidence="2">Belongs to the SusD family.</text>
</comment>
<organism evidence="9 10">
    <name type="scientific">Flavobacterium muglaense</name>
    <dbReference type="NCBI Taxonomy" id="2764716"/>
    <lineage>
        <taxon>Bacteria</taxon>
        <taxon>Pseudomonadati</taxon>
        <taxon>Bacteroidota</taxon>
        <taxon>Flavobacteriia</taxon>
        <taxon>Flavobacteriales</taxon>
        <taxon>Flavobacteriaceae</taxon>
        <taxon>Flavobacterium</taxon>
    </lineage>
</organism>